<dbReference type="KEGG" id="dbk:DGMP_23260"/>
<dbReference type="Proteomes" id="UP000826725">
    <property type="component" value="Chromosome"/>
</dbReference>
<dbReference type="PANTHER" id="PTHR11712">
    <property type="entry name" value="POLYKETIDE SYNTHASE-RELATED"/>
    <property type="match status" value="1"/>
</dbReference>
<name>A0A8D5FHV7_9BACT</name>
<sequence>MKRRVVVSVGDTLTPLGNLRETWDGLIAGESGVVKQPFGSLAGEWPLGIIPETGVGPEPYGPGDWQRLRVVLDRLFGSLPGLPSETRLFCATTKGAIDEWLPGKGRNKGNPWQVADYLCGILGLEDEATMVSGACASGSLAVIQGGLAVSSGECDRALVVGFDLVAEFVLAGFDSLKALSPDAAKPFDRNRRGLCLGDGAGWLLLEAEEVADLASCDFRACLSGWAVSCDATHITAPCRYGSGLKQAFDTLFQEEVVPVGGINGHGTGTVYNDAMELLAFMEKCGAGVPVCSGKGALGHSLGGTGVVEALISTLSLEHGVLPSTVGLEIAEETECLLSPEPLPLRHPSIISSNSGFGGINTLLYFTSL</sequence>
<accession>A0A8D5FHV7</accession>
<keyword evidence="6" id="KW-1185">Reference proteome</keyword>
<dbReference type="InterPro" id="IPR014031">
    <property type="entry name" value="Ketoacyl_synth_C"/>
</dbReference>
<dbReference type="AlphaFoldDB" id="A0A8D5FHV7"/>
<proteinExistence type="inferred from homology"/>
<dbReference type="GO" id="GO:0004315">
    <property type="term" value="F:3-oxoacyl-[acyl-carrier-protein] synthase activity"/>
    <property type="evidence" value="ECO:0007669"/>
    <property type="project" value="TreeGrafter"/>
</dbReference>
<evidence type="ECO:0000256" key="3">
    <source>
        <dbReference type="RuleBase" id="RU003694"/>
    </source>
</evidence>
<dbReference type="RefSeq" id="WP_228854062.1">
    <property type="nucleotide sequence ID" value="NZ_AP024086.1"/>
</dbReference>
<dbReference type="Pfam" id="PF02801">
    <property type="entry name" value="Ketoacyl-synt_C"/>
    <property type="match status" value="1"/>
</dbReference>
<dbReference type="InterPro" id="IPR020615">
    <property type="entry name" value="Thiolase_acyl_enz_int_AS"/>
</dbReference>
<dbReference type="PROSITE" id="PS00098">
    <property type="entry name" value="THIOLASE_1"/>
    <property type="match status" value="1"/>
</dbReference>
<dbReference type="InterPro" id="IPR020841">
    <property type="entry name" value="PKS_Beta-ketoAc_synthase_dom"/>
</dbReference>
<keyword evidence="2 3" id="KW-0808">Transferase</keyword>
<dbReference type="PANTHER" id="PTHR11712:SF347">
    <property type="entry name" value="BETA KETOACYL-ACYL CARRIER PROTEIN SYNTHASE"/>
    <property type="match status" value="1"/>
</dbReference>
<dbReference type="InterPro" id="IPR000794">
    <property type="entry name" value="Beta-ketoacyl_synthase"/>
</dbReference>
<evidence type="ECO:0000256" key="2">
    <source>
        <dbReference type="ARBA" id="ARBA00022679"/>
    </source>
</evidence>
<dbReference type="PROSITE" id="PS52004">
    <property type="entry name" value="KS3_2"/>
    <property type="match status" value="1"/>
</dbReference>
<dbReference type="EMBL" id="AP024086">
    <property type="protein sequence ID" value="BCL61633.1"/>
    <property type="molecule type" value="Genomic_DNA"/>
</dbReference>
<dbReference type="Pfam" id="PF00109">
    <property type="entry name" value="ketoacyl-synt"/>
    <property type="match status" value="1"/>
</dbReference>
<evidence type="ECO:0000313" key="6">
    <source>
        <dbReference type="Proteomes" id="UP000826725"/>
    </source>
</evidence>
<feature type="domain" description="Ketosynthase family 3 (KS3)" evidence="4">
    <location>
        <begin position="1"/>
        <end position="367"/>
    </location>
</feature>
<dbReference type="InterPro" id="IPR014030">
    <property type="entry name" value="Ketoacyl_synth_N"/>
</dbReference>
<comment type="similarity">
    <text evidence="1 3">Belongs to the thiolase-like superfamily. Beta-ketoacyl-ACP synthases family.</text>
</comment>
<evidence type="ECO:0000256" key="1">
    <source>
        <dbReference type="ARBA" id="ARBA00008467"/>
    </source>
</evidence>
<gene>
    <name evidence="5" type="ORF">DGMP_23260</name>
</gene>
<dbReference type="GO" id="GO:0006633">
    <property type="term" value="P:fatty acid biosynthetic process"/>
    <property type="evidence" value="ECO:0007669"/>
    <property type="project" value="TreeGrafter"/>
</dbReference>
<organism evidence="5 6">
    <name type="scientific">Desulfomarina profundi</name>
    <dbReference type="NCBI Taxonomy" id="2772557"/>
    <lineage>
        <taxon>Bacteria</taxon>
        <taxon>Pseudomonadati</taxon>
        <taxon>Thermodesulfobacteriota</taxon>
        <taxon>Desulfobulbia</taxon>
        <taxon>Desulfobulbales</taxon>
        <taxon>Desulfobulbaceae</taxon>
        <taxon>Desulfomarina</taxon>
    </lineage>
</organism>
<protein>
    <recommendedName>
        <fullName evidence="4">Ketosynthase family 3 (KS3) domain-containing protein</fullName>
    </recommendedName>
</protein>
<dbReference type="SMART" id="SM00825">
    <property type="entry name" value="PKS_KS"/>
    <property type="match status" value="1"/>
</dbReference>
<evidence type="ECO:0000259" key="4">
    <source>
        <dbReference type="PROSITE" id="PS52004"/>
    </source>
</evidence>
<evidence type="ECO:0000313" key="5">
    <source>
        <dbReference type="EMBL" id="BCL61633.1"/>
    </source>
</evidence>
<reference evidence="5" key="1">
    <citation type="submission" date="2020-09" db="EMBL/GenBank/DDBJ databases">
        <title>Desulfogranum mesoprofundum gen. nov., sp. nov., a novel mesophilic, sulfate-reducing chemolithoautotroph isolated from a deep-sea hydrothermal vent chimney in the Suiyo Seamount.</title>
        <authorList>
            <person name="Hashimoto Y."/>
            <person name="Nakagawa S."/>
        </authorList>
    </citation>
    <scope>NUCLEOTIDE SEQUENCE</scope>
    <source>
        <strain evidence="5">KT2</strain>
    </source>
</reference>